<dbReference type="Proteomes" id="UP000184226">
    <property type="component" value="Unassembled WGS sequence"/>
</dbReference>
<dbReference type="AlphaFoldDB" id="A0A1M5X9L7"/>
<sequence length="47" mass="5126">MMPFGGMMHSGIGRESGMESIQQFLETKSTWIFYAAGGAAANPFILR</sequence>
<dbReference type="GO" id="GO:0016620">
    <property type="term" value="F:oxidoreductase activity, acting on the aldehyde or oxo group of donors, NAD or NADP as acceptor"/>
    <property type="evidence" value="ECO:0007669"/>
    <property type="project" value="InterPro"/>
</dbReference>
<keyword evidence="2" id="KW-1185">Reference proteome</keyword>
<gene>
    <name evidence="1" type="ORF">SAMN04488135_106242</name>
</gene>
<proteinExistence type="predicted"/>
<evidence type="ECO:0000313" key="1">
    <source>
        <dbReference type="EMBL" id="SHH96439.1"/>
    </source>
</evidence>
<dbReference type="Gene3D" id="3.40.309.10">
    <property type="entry name" value="Aldehyde Dehydrogenase, Chain A, domain 2"/>
    <property type="match status" value="1"/>
</dbReference>
<protein>
    <submittedName>
        <fullName evidence="1">Aldehyde dehydrogenase family</fullName>
    </submittedName>
</protein>
<dbReference type="InterPro" id="IPR016161">
    <property type="entry name" value="Ald_DH/histidinol_DH"/>
</dbReference>
<dbReference type="SUPFAM" id="SSF53720">
    <property type="entry name" value="ALDH-like"/>
    <property type="match status" value="1"/>
</dbReference>
<organism evidence="1 2">
    <name type="scientific">Pollutimonas bauzanensis</name>
    <dbReference type="NCBI Taxonomy" id="658167"/>
    <lineage>
        <taxon>Bacteria</taxon>
        <taxon>Pseudomonadati</taxon>
        <taxon>Pseudomonadota</taxon>
        <taxon>Betaproteobacteria</taxon>
        <taxon>Burkholderiales</taxon>
        <taxon>Alcaligenaceae</taxon>
        <taxon>Pollutimonas</taxon>
    </lineage>
</organism>
<dbReference type="InterPro" id="IPR016163">
    <property type="entry name" value="Ald_DH_C"/>
</dbReference>
<reference evidence="1 2" key="1">
    <citation type="submission" date="2016-11" db="EMBL/GenBank/DDBJ databases">
        <authorList>
            <person name="Jaros S."/>
            <person name="Januszkiewicz K."/>
            <person name="Wedrychowicz H."/>
        </authorList>
    </citation>
    <scope>NUCLEOTIDE SEQUENCE [LARGE SCALE GENOMIC DNA]</scope>
    <source>
        <strain evidence="1 2">CGMCC 1.10190</strain>
    </source>
</reference>
<accession>A0A1M5X9L7</accession>
<name>A0A1M5X9L7_9BURK</name>
<dbReference type="STRING" id="658167.SAMN04488135_106242"/>
<dbReference type="EMBL" id="FQXE01000006">
    <property type="protein sequence ID" value="SHH96439.1"/>
    <property type="molecule type" value="Genomic_DNA"/>
</dbReference>
<evidence type="ECO:0000313" key="2">
    <source>
        <dbReference type="Proteomes" id="UP000184226"/>
    </source>
</evidence>